<feature type="chain" id="PRO_5030858246" description="Malonyl-CoA:ACP transacylase (MAT) domain-containing protein" evidence="2">
    <location>
        <begin position="29"/>
        <end position="753"/>
    </location>
</feature>
<evidence type="ECO:0000256" key="2">
    <source>
        <dbReference type="SAM" id="SignalP"/>
    </source>
</evidence>
<dbReference type="EMBL" id="HBNR01024352">
    <property type="protein sequence ID" value="CAE4576706.1"/>
    <property type="molecule type" value="Transcribed_RNA"/>
</dbReference>
<keyword evidence="2" id="KW-0732">Signal</keyword>
<protein>
    <recommendedName>
        <fullName evidence="3">Malonyl-CoA:ACP transacylase (MAT) domain-containing protein</fullName>
    </recommendedName>
</protein>
<feature type="compositionally biased region" description="Basic and acidic residues" evidence="1">
    <location>
        <begin position="250"/>
        <end position="268"/>
    </location>
</feature>
<feature type="domain" description="Malonyl-CoA:ACP transacylase (MAT)" evidence="3">
    <location>
        <begin position="534"/>
        <end position="649"/>
    </location>
</feature>
<name>A0A7S4Q9K0_9DINO</name>
<sequence length="753" mass="80529">MAQASGSHRKPLPLHCIASATLLPAAMAGQEEEDGFEWHALPGIFPAAAEQEGAWSWFVRGCSALAEQMRQLRLDHDALRAEVRGCRAAESSLRQLWSEHEALRAEVKRAPEQGHGGTTRWANVSDCTASKRGSAPELPPISLAPHRWASVPCGTLRPSQRRSAVDPKRAEALPDAQLSGEDCAETGRQQPELPRAPTEPKPASPQARAPDRGPGGAIPGERRGGAEADKLRSALPKPPSEPRPAPSEARAQRGDPRLRTLREPEGHAVPDVTRPALSGRPLEQCFAVPKPPTELKPTAPETRAPNPDHRSAMSTEEESCANVEAMRSSLPEMPPGFVLAALEDAIRRWEVGRTEMDGAVQVICSCDEGQAETNEVTQSSSPEPPCGFTQPPRAPSPVPGQAVLSSEDNFPKVAHVHGVDLEHVIRKVAVSELPAGYTLAHCVPDLDRVRMMRSWHMSRATLDGVMRSALSEPPASLTCSGEEGTAQLGLPPASSPKVLAGLTCSGEGHPGGADLPPASSPVVPAAPTLPAALLFPGESSRYVGMLKDVAGLPAVREMLATAEELLGWDVEDVCLRGPAEKLGETRYCQPAVFVACLAAMEALRATREDVVERAQVVAGVGTGEYAAICAAGILSFEDCLRLVKLRAEVELQHPGLDPLCEAIEEALPRMRPPRCCVYLSATGTKVAPGTPPSDFVDLMKRPASGEALCEPAIREMIADGVKDFYECGKLKQLKAMMLRIDREAFKRTESVPV</sequence>
<feature type="region of interest" description="Disordered" evidence="1">
    <location>
        <begin position="373"/>
        <end position="403"/>
    </location>
</feature>
<organism evidence="4">
    <name type="scientific">Alexandrium monilatum</name>
    <dbReference type="NCBI Taxonomy" id="311494"/>
    <lineage>
        <taxon>Eukaryota</taxon>
        <taxon>Sar</taxon>
        <taxon>Alveolata</taxon>
        <taxon>Dinophyceae</taxon>
        <taxon>Gonyaulacales</taxon>
        <taxon>Pyrocystaceae</taxon>
        <taxon>Alexandrium</taxon>
    </lineage>
</organism>
<proteinExistence type="predicted"/>
<dbReference type="InterPro" id="IPR001227">
    <property type="entry name" value="Ac_transferase_dom_sf"/>
</dbReference>
<dbReference type="GO" id="GO:0016740">
    <property type="term" value="F:transferase activity"/>
    <property type="evidence" value="ECO:0007669"/>
    <property type="project" value="InterPro"/>
</dbReference>
<accession>A0A7S4Q9K0</accession>
<feature type="region of interest" description="Disordered" evidence="1">
    <location>
        <begin position="150"/>
        <end position="314"/>
    </location>
</feature>
<evidence type="ECO:0000256" key="1">
    <source>
        <dbReference type="SAM" id="MobiDB-lite"/>
    </source>
</evidence>
<dbReference type="InterPro" id="IPR016035">
    <property type="entry name" value="Acyl_Trfase/lysoPLipase"/>
</dbReference>
<dbReference type="SUPFAM" id="SSF52151">
    <property type="entry name" value="FabD/lysophospholipase-like"/>
    <property type="match status" value="1"/>
</dbReference>
<feature type="region of interest" description="Disordered" evidence="1">
    <location>
        <begin position="472"/>
        <end position="492"/>
    </location>
</feature>
<dbReference type="PANTHER" id="PTHR47170:SF2">
    <property type="entry name" value="MALONYL-COA:ACP TRANSACYLASE (MAT) DOMAIN-CONTAINING PROTEIN"/>
    <property type="match status" value="1"/>
</dbReference>
<dbReference type="InterPro" id="IPR052760">
    <property type="entry name" value="Mitochondrial_malonyltrans"/>
</dbReference>
<feature type="compositionally biased region" description="Basic and acidic residues" evidence="1">
    <location>
        <begin position="220"/>
        <end position="232"/>
    </location>
</feature>
<feature type="signal peptide" evidence="2">
    <location>
        <begin position="1"/>
        <end position="28"/>
    </location>
</feature>
<feature type="compositionally biased region" description="Pro residues" evidence="1">
    <location>
        <begin position="236"/>
        <end position="245"/>
    </location>
</feature>
<dbReference type="Pfam" id="PF00698">
    <property type="entry name" value="Acyl_transf_1"/>
    <property type="match status" value="1"/>
</dbReference>
<dbReference type="PANTHER" id="PTHR47170">
    <property type="entry name" value="MALONYL-COA ACP TRANSACYLASE, ACP-BINDING"/>
    <property type="match status" value="1"/>
</dbReference>
<gene>
    <name evidence="4" type="ORF">AMON00008_LOCUS16326</name>
</gene>
<evidence type="ECO:0000313" key="4">
    <source>
        <dbReference type="EMBL" id="CAE4576706.1"/>
    </source>
</evidence>
<evidence type="ECO:0000259" key="3">
    <source>
        <dbReference type="Pfam" id="PF00698"/>
    </source>
</evidence>
<dbReference type="AlphaFoldDB" id="A0A7S4Q9K0"/>
<dbReference type="Gene3D" id="3.40.366.10">
    <property type="entry name" value="Malonyl-Coenzyme A Acyl Carrier Protein, domain 2"/>
    <property type="match status" value="1"/>
</dbReference>
<dbReference type="InterPro" id="IPR014043">
    <property type="entry name" value="Acyl_transferase_dom"/>
</dbReference>
<feature type="compositionally biased region" description="Basic and acidic residues" evidence="1">
    <location>
        <begin position="163"/>
        <end position="172"/>
    </location>
</feature>
<reference evidence="4" key="1">
    <citation type="submission" date="2021-01" db="EMBL/GenBank/DDBJ databases">
        <authorList>
            <person name="Corre E."/>
            <person name="Pelletier E."/>
            <person name="Niang G."/>
            <person name="Scheremetjew M."/>
            <person name="Finn R."/>
            <person name="Kale V."/>
            <person name="Holt S."/>
            <person name="Cochrane G."/>
            <person name="Meng A."/>
            <person name="Brown T."/>
            <person name="Cohen L."/>
        </authorList>
    </citation>
    <scope>NUCLEOTIDE SEQUENCE</scope>
    <source>
        <strain evidence="4">CCMP3105</strain>
    </source>
</reference>